<dbReference type="AlphaFoldDB" id="W2PAM3"/>
<sequence>ALIQIFFTEFRAQVRSRHFPGYDPINVDTSVQHIGDSLAALRNTFEQIHRGVADQRDK</sequence>
<feature type="non-terminal residue" evidence="1">
    <location>
        <position position="1"/>
    </location>
</feature>
<evidence type="ECO:0000313" key="1">
    <source>
        <dbReference type="EMBL" id="ETM57029.1"/>
    </source>
</evidence>
<name>W2PAM3_PHYNI</name>
<feature type="non-terminal residue" evidence="1">
    <location>
        <position position="58"/>
    </location>
</feature>
<proteinExistence type="predicted"/>
<dbReference type="Proteomes" id="UP000054532">
    <property type="component" value="Unassembled WGS sequence"/>
</dbReference>
<dbReference type="EMBL" id="KI690335">
    <property type="protein sequence ID" value="ETM57029.1"/>
    <property type="molecule type" value="Genomic_DNA"/>
</dbReference>
<protein>
    <submittedName>
        <fullName evidence="1">Uncharacterized protein</fullName>
    </submittedName>
</protein>
<gene>
    <name evidence="1" type="ORF">L914_00087</name>
</gene>
<organism evidence="1">
    <name type="scientific">Phytophthora nicotianae</name>
    <name type="common">Potato buckeye rot agent</name>
    <name type="synonym">Phytophthora parasitica</name>
    <dbReference type="NCBI Taxonomy" id="4792"/>
    <lineage>
        <taxon>Eukaryota</taxon>
        <taxon>Sar</taxon>
        <taxon>Stramenopiles</taxon>
        <taxon>Oomycota</taxon>
        <taxon>Peronosporomycetes</taxon>
        <taxon>Peronosporales</taxon>
        <taxon>Peronosporaceae</taxon>
        <taxon>Phytophthora</taxon>
    </lineage>
</organism>
<reference evidence="1" key="1">
    <citation type="submission" date="2013-11" db="EMBL/GenBank/DDBJ databases">
        <title>The Genome Sequence of Phytophthora parasitica IAC_01/95.</title>
        <authorList>
            <consortium name="The Broad Institute Genomics Platform"/>
            <person name="Russ C."/>
            <person name="Tyler B."/>
            <person name="Panabieres F."/>
            <person name="Shan W."/>
            <person name="Tripathy S."/>
            <person name="Grunwald N."/>
            <person name="Machado M."/>
            <person name="Johnson C.S."/>
            <person name="Arredondo F."/>
            <person name="Hong C."/>
            <person name="Coffey M."/>
            <person name="Young S.K."/>
            <person name="Zeng Q."/>
            <person name="Gargeya S."/>
            <person name="Fitzgerald M."/>
            <person name="Abouelleil A."/>
            <person name="Alvarado L."/>
            <person name="Chapman S.B."/>
            <person name="Gainer-Dewar J."/>
            <person name="Goldberg J."/>
            <person name="Griggs A."/>
            <person name="Gujja S."/>
            <person name="Hansen M."/>
            <person name="Howarth C."/>
            <person name="Imamovic A."/>
            <person name="Ireland A."/>
            <person name="Larimer J."/>
            <person name="McCowan C."/>
            <person name="Murphy C."/>
            <person name="Pearson M."/>
            <person name="Poon T.W."/>
            <person name="Priest M."/>
            <person name="Roberts A."/>
            <person name="Saif S."/>
            <person name="Shea T."/>
            <person name="Sykes S."/>
            <person name="Wortman J."/>
            <person name="Nusbaum C."/>
            <person name="Birren B."/>
        </authorList>
    </citation>
    <scope>NUCLEOTIDE SEQUENCE [LARGE SCALE GENOMIC DNA]</scope>
    <source>
        <strain evidence="1">IAC_01/95</strain>
    </source>
</reference>
<accession>W2PAM3</accession>